<gene>
    <name evidence="1" type="ORF">EBO15_20735</name>
</gene>
<protein>
    <submittedName>
        <fullName evidence="1">Uncharacterized protein</fullName>
    </submittedName>
</protein>
<dbReference type="EMBL" id="RFFG01000036">
    <property type="protein sequence ID" value="RMI42080.1"/>
    <property type="molecule type" value="Genomic_DNA"/>
</dbReference>
<evidence type="ECO:0000313" key="2">
    <source>
        <dbReference type="Proteomes" id="UP000282674"/>
    </source>
</evidence>
<dbReference type="Proteomes" id="UP000282674">
    <property type="component" value="Unassembled WGS sequence"/>
</dbReference>
<proteinExistence type="predicted"/>
<dbReference type="AlphaFoldDB" id="A0A3M2LYR9"/>
<accession>A0A3M2LYR9</accession>
<name>A0A3M2LYR9_9ACTN</name>
<sequence>MYAIHESMVLASDWAVFEYPRPRPGLHDPEAEPRRARDQGVRASIRESALSLIEAHDWDPERYDHHEKMVAEAHHLACRAAISVGMPAEAAGANAAWAVSPAATPVPHRDVTDQTKKVVAVLDGLTAAEQQTVLREAAKVVQCDVQAH</sequence>
<reference evidence="1 2" key="1">
    <citation type="submission" date="2018-10" db="EMBL/GenBank/DDBJ databases">
        <title>Isolation from soil.</title>
        <authorList>
            <person name="Hu J."/>
        </authorList>
    </citation>
    <scope>NUCLEOTIDE SEQUENCE [LARGE SCALE GENOMIC DNA]</scope>
    <source>
        <strain evidence="1 2">NEAU-Ht49</strain>
    </source>
</reference>
<keyword evidence="2" id="KW-1185">Reference proteome</keyword>
<evidence type="ECO:0000313" key="1">
    <source>
        <dbReference type="EMBL" id="RMI42080.1"/>
    </source>
</evidence>
<organism evidence="1 2">
    <name type="scientific">Actinomadura harenae</name>
    <dbReference type="NCBI Taxonomy" id="2483351"/>
    <lineage>
        <taxon>Bacteria</taxon>
        <taxon>Bacillati</taxon>
        <taxon>Actinomycetota</taxon>
        <taxon>Actinomycetes</taxon>
        <taxon>Streptosporangiales</taxon>
        <taxon>Thermomonosporaceae</taxon>
        <taxon>Actinomadura</taxon>
    </lineage>
</organism>
<comment type="caution">
    <text evidence="1">The sequence shown here is derived from an EMBL/GenBank/DDBJ whole genome shotgun (WGS) entry which is preliminary data.</text>
</comment>